<keyword evidence="3 5" id="KW-0863">Zinc-finger</keyword>
<dbReference type="InterPro" id="IPR013087">
    <property type="entry name" value="Znf_C2H2_type"/>
</dbReference>
<dbReference type="SMART" id="SM00355">
    <property type="entry name" value="ZnF_C2H2"/>
    <property type="match status" value="4"/>
</dbReference>
<protein>
    <submittedName>
        <fullName evidence="7">Putative C2H2 finger domain protein</fullName>
    </submittedName>
</protein>
<organism evidence="7 8">
    <name type="scientific">Aspergillus saccharolyticus JOP 1030-1</name>
    <dbReference type="NCBI Taxonomy" id="1450539"/>
    <lineage>
        <taxon>Eukaryota</taxon>
        <taxon>Fungi</taxon>
        <taxon>Dikarya</taxon>
        <taxon>Ascomycota</taxon>
        <taxon>Pezizomycotina</taxon>
        <taxon>Eurotiomycetes</taxon>
        <taxon>Eurotiomycetidae</taxon>
        <taxon>Eurotiales</taxon>
        <taxon>Aspergillaceae</taxon>
        <taxon>Aspergillus</taxon>
        <taxon>Aspergillus subgen. Circumdati</taxon>
    </lineage>
</organism>
<dbReference type="GO" id="GO:0008270">
    <property type="term" value="F:zinc ion binding"/>
    <property type="evidence" value="ECO:0007669"/>
    <property type="project" value="UniProtKB-KW"/>
</dbReference>
<dbReference type="STRING" id="1450539.A0A318Z566"/>
<dbReference type="SUPFAM" id="SSF57667">
    <property type="entry name" value="beta-beta-alpha zinc fingers"/>
    <property type="match status" value="1"/>
</dbReference>
<keyword evidence="2" id="KW-0677">Repeat</keyword>
<evidence type="ECO:0000256" key="5">
    <source>
        <dbReference type="PROSITE-ProRule" id="PRU00042"/>
    </source>
</evidence>
<accession>A0A318Z566</accession>
<evidence type="ECO:0000256" key="2">
    <source>
        <dbReference type="ARBA" id="ARBA00022737"/>
    </source>
</evidence>
<keyword evidence="8" id="KW-1185">Reference proteome</keyword>
<dbReference type="GO" id="GO:0005634">
    <property type="term" value="C:nucleus"/>
    <property type="evidence" value="ECO:0007669"/>
    <property type="project" value="TreeGrafter"/>
</dbReference>
<dbReference type="PROSITE" id="PS50157">
    <property type="entry name" value="ZINC_FINGER_C2H2_2"/>
    <property type="match status" value="1"/>
</dbReference>
<dbReference type="GeneID" id="37074135"/>
<evidence type="ECO:0000259" key="6">
    <source>
        <dbReference type="PROSITE" id="PS50157"/>
    </source>
</evidence>
<dbReference type="PANTHER" id="PTHR24409:SF356">
    <property type="entry name" value="C2H2 FINGER DOMAIN TRANSCRIPTION FACTOR (EUROFUNG)"/>
    <property type="match status" value="1"/>
</dbReference>
<dbReference type="Pfam" id="PF24666">
    <property type="entry name" value="zf-C2H2_fungi_2"/>
    <property type="match status" value="1"/>
</dbReference>
<gene>
    <name evidence="7" type="ORF">BP01DRAFT_327328</name>
</gene>
<proteinExistence type="predicted"/>
<dbReference type="PROSITE" id="PS00028">
    <property type="entry name" value="ZINC_FINGER_C2H2_1"/>
    <property type="match status" value="1"/>
</dbReference>
<name>A0A318Z566_9EURO</name>
<dbReference type="AlphaFoldDB" id="A0A318Z566"/>
<dbReference type="OrthoDB" id="8117402at2759"/>
<evidence type="ECO:0000256" key="4">
    <source>
        <dbReference type="ARBA" id="ARBA00022833"/>
    </source>
</evidence>
<dbReference type="EMBL" id="KZ821262">
    <property type="protein sequence ID" value="PYH41594.1"/>
    <property type="molecule type" value="Genomic_DNA"/>
</dbReference>
<dbReference type="PANTHER" id="PTHR24409">
    <property type="entry name" value="ZINC FINGER PROTEIN 142"/>
    <property type="match status" value="1"/>
</dbReference>
<sequence>MNIHKIQEHDYCQRCDEDFPDEERLLLHKITSVRHIVCPVCGVEFRSTGGRDVHIRQNHRADQSIKCRGCPLTFKTASGLMQHVESNGCRRISQSRLIQQQQTRLMIAEVLDGDRHIHLEDLDDNDGGVMLDGTPLKSPILRKVTPGWDPSEFLNMTRTRYVCQCRVSYRRVEDFEEHVIEEMRNKKPLRCPSCFRNFKCSADLVAHMEAGSSGCSVAAGSAYGQVLDQLTGGVVRVAGQLHDGSIKYEAGNVEPLYEADTEPTLMGVDVSYANIMW</sequence>
<evidence type="ECO:0000313" key="8">
    <source>
        <dbReference type="Proteomes" id="UP000248349"/>
    </source>
</evidence>
<feature type="domain" description="C2H2-type" evidence="6">
    <location>
        <begin position="36"/>
        <end position="64"/>
    </location>
</feature>
<evidence type="ECO:0000256" key="3">
    <source>
        <dbReference type="ARBA" id="ARBA00022771"/>
    </source>
</evidence>
<dbReference type="RefSeq" id="XP_025427576.1">
    <property type="nucleotide sequence ID" value="XM_025572907.1"/>
</dbReference>
<evidence type="ECO:0000256" key="1">
    <source>
        <dbReference type="ARBA" id="ARBA00022723"/>
    </source>
</evidence>
<dbReference type="GO" id="GO:0000977">
    <property type="term" value="F:RNA polymerase II transcription regulatory region sequence-specific DNA binding"/>
    <property type="evidence" value="ECO:0007669"/>
    <property type="project" value="TreeGrafter"/>
</dbReference>
<dbReference type="Gene3D" id="3.30.160.60">
    <property type="entry name" value="Classic Zinc Finger"/>
    <property type="match status" value="1"/>
</dbReference>
<dbReference type="InterPro" id="IPR036236">
    <property type="entry name" value="Znf_C2H2_sf"/>
</dbReference>
<dbReference type="Proteomes" id="UP000248349">
    <property type="component" value="Unassembled WGS sequence"/>
</dbReference>
<evidence type="ECO:0000313" key="7">
    <source>
        <dbReference type="EMBL" id="PYH41594.1"/>
    </source>
</evidence>
<keyword evidence="1" id="KW-0479">Metal-binding</keyword>
<reference evidence="7 8" key="1">
    <citation type="submission" date="2016-12" db="EMBL/GenBank/DDBJ databases">
        <title>The genomes of Aspergillus section Nigri reveals drivers in fungal speciation.</title>
        <authorList>
            <consortium name="DOE Joint Genome Institute"/>
            <person name="Vesth T.C."/>
            <person name="Nybo J."/>
            <person name="Theobald S."/>
            <person name="Brandl J."/>
            <person name="Frisvad J.C."/>
            <person name="Nielsen K.F."/>
            <person name="Lyhne E.K."/>
            <person name="Kogle M.E."/>
            <person name="Kuo A."/>
            <person name="Riley R."/>
            <person name="Clum A."/>
            <person name="Nolan M."/>
            <person name="Lipzen A."/>
            <person name="Salamov A."/>
            <person name="Henrissat B."/>
            <person name="Wiebenga A."/>
            <person name="De Vries R.P."/>
            <person name="Grigoriev I.V."/>
            <person name="Mortensen U.H."/>
            <person name="Andersen M.R."/>
            <person name="Baker S.E."/>
        </authorList>
    </citation>
    <scope>NUCLEOTIDE SEQUENCE [LARGE SCALE GENOMIC DNA]</scope>
    <source>
        <strain evidence="7 8">JOP 1030-1</strain>
    </source>
</reference>
<keyword evidence="4" id="KW-0862">Zinc</keyword>
<dbReference type="GO" id="GO:0000981">
    <property type="term" value="F:DNA-binding transcription factor activity, RNA polymerase II-specific"/>
    <property type="evidence" value="ECO:0007669"/>
    <property type="project" value="TreeGrafter"/>
</dbReference>